<keyword evidence="6" id="KW-0805">Transcription regulation</keyword>
<feature type="compositionally biased region" description="Low complexity" evidence="11">
    <location>
        <begin position="1531"/>
        <end position="1543"/>
    </location>
</feature>
<dbReference type="PROSITE" id="PS50157">
    <property type="entry name" value="ZINC_FINGER_C2H2_2"/>
    <property type="match status" value="15"/>
</dbReference>
<feature type="compositionally biased region" description="Polar residues" evidence="11">
    <location>
        <begin position="301"/>
        <end position="323"/>
    </location>
</feature>
<dbReference type="FunFam" id="3.30.160.60:FF:000325">
    <property type="entry name" value="ZFP90 zinc finger protein"/>
    <property type="match status" value="1"/>
</dbReference>
<feature type="domain" description="C2H2-type" evidence="12">
    <location>
        <begin position="1606"/>
        <end position="1633"/>
    </location>
</feature>
<keyword evidence="4 10" id="KW-0863">Zinc-finger</keyword>
<evidence type="ECO:0000256" key="2">
    <source>
        <dbReference type="ARBA" id="ARBA00022723"/>
    </source>
</evidence>
<dbReference type="PANTHER" id="PTHR24406">
    <property type="entry name" value="TRANSCRIPTIONAL REPRESSOR CTCFL-RELATED"/>
    <property type="match status" value="1"/>
</dbReference>
<accession>A0AAN8JA72</accession>
<keyword evidence="9" id="KW-0539">Nucleus</keyword>
<evidence type="ECO:0000256" key="3">
    <source>
        <dbReference type="ARBA" id="ARBA00022737"/>
    </source>
</evidence>
<evidence type="ECO:0000256" key="8">
    <source>
        <dbReference type="ARBA" id="ARBA00023163"/>
    </source>
</evidence>
<keyword evidence="5" id="KW-0862">Zinc</keyword>
<dbReference type="FunFam" id="3.30.160.60:FF:000032">
    <property type="entry name" value="Krueppel-like factor 4"/>
    <property type="match status" value="1"/>
</dbReference>
<dbReference type="GO" id="GO:0005634">
    <property type="term" value="C:nucleus"/>
    <property type="evidence" value="ECO:0007669"/>
    <property type="project" value="UniProtKB-SubCell"/>
</dbReference>
<feature type="domain" description="C2H2-type" evidence="12">
    <location>
        <begin position="146"/>
        <end position="173"/>
    </location>
</feature>
<feature type="region of interest" description="Disordered" evidence="11">
    <location>
        <begin position="1291"/>
        <end position="1351"/>
    </location>
</feature>
<feature type="region of interest" description="Disordered" evidence="11">
    <location>
        <begin position="288"/>
        <end position="353"/>
    </location>
</feature>
<feature type="domain" description="C2H2-type" evidence="12">
    <location>
        <begin position="772"/>
        <end position="799"/>
    </location>
</feature>
<feature type="domain" description="C2H2-type" evidence="12">
    <location>
        <begin position="1691"/>
        <end position="1719"/>
    </location>
</feature>
<dbReference type="InterPro" id="IPR013087">
    <property type="entry name" value="Znf_C2H2_type"/>
</dbReference>
<gene>
    <name evidence="13" type="ORF">SNE40_016937</name>
</gene>
<comment type="caution">
    <text evidence="13">The sequence shown here is derived from an EMBL/GenBank/DDBJ whole genome shotgun (WGS) entry which is preliminary data.</text>
</comment>
<feature type="domain" description="C2H2-type" evidence="12">
    <location>
        <begin position="1359"/>
        <end position="1387"/>
    </location>
</feature>
<dbReference type="Gene3D" id="3.30.160.60">
    <property type="entry name" value="Classic Zinc Finger"/>
    <property type="match status" value="11"/>
</dbReference>
<sequence>MDAGSTFVESTDIEMSSYLTTQSRVSDSVTMDPDLLKSIKNQSIIPSEKNRSFKYTIQEVADINKKEYREIDFSLLPRFKTRIQKPKILWCSLCGSEFSSEANMKSHMAYHKKTETFKCDECDKVFARGGYLREHKQRIHCQSRPHVCPICSKAFAQTRNLRLHMRIHTGEKPYKCATCHRAFAQRSNYMAHRASMTGCERNTTMTKIVGSENGKKIVLVSPKPREIVERRYYEEVPQTTTKPLVDTGPPRPLLLVKNFNCVDSGVSFGTAKCNDKWVSSQVKSLICNGKESSSSPSAQSEHNNTAVDQPEQLINSKISTNTAKNDDEREPLSKLSSPGDVNGMLMNKDKLGPLVENDTTLRVLLNKQSTVSGSSNAETISPQPSTSQGVDIINQSMMDVQNIKKEPIENPDSLILDIKIETNEDYNSENDVTEQTEIPQPSTSCEIDIINQPTMDVQNIKKEPIENPDSLILNIKIEPNNEDNNSANHTTEQIESATNVLHGEVDVQKISVPNSKNNIEDSSSQAMKKFLDNIKVEPVQISAKTFPGYNINVTGSTLMSNKVVPGNNTGAKAANNLPDDSTLRQAAKRCNKHLAVPDIIPRVDDVLLSCFPKSTSVLDSITDHVDRNRARMKSCRKVNRIYTEEETEALQNVKIKLLEGTFKISANKEDDNSDIESVPESDCDLGLSLRFLQKSAGFNPHVSQLMPQMGNYKIKCDICLKVTQFDKVNGRYLFSEGDAQYYQVCDNCEQDVLKIKYLCVEIKRFDSKEQLYRCYICSRHFSKQYELINHAAYHIRLKANLCAVCGKETMSVVTRQSHFVEHMDKSMVIECRTCTIHFLSARDFLTHKCLKRLRKSETMDICNDSAKSSNDVKVSDQSLDDSDETQCQPIFTSIFNHRGNLFCAICRFTFVDKGNYERHMDNHITGKMLKCDICFKEFAREGYIKAHKSRCHAAQGKFMCKFCGKAFRETRNLLLHVRVHFRRKPYKCSECKYLFTQRTNAVNHVETHHPKEPKARVIYYPADKRHNAEDFMLKEGEKAPFLPTEKSSEQAALICEFCHNGVKDMLELNEHFKLHKQHPYKCSICSEEFLYKHNITRHIESLHRAATIVTTMPELPILQCGKEGFKPGLKRRSKDNFTKRFTKDYIDFDKLTETVGKKAFDEISGTSSSNEDRSEESIMPGSMHLKLPSSSLPRLTQQEKRMKTMNRRRIANLIVKNSLGVTPNAYSINSSKLHAPGFGPSPLLAKAPGPFTHQQAVKMMNERSSKPSQLLFNTGALMSVPRSILNLSKSSLGRRFPSSDPGSKQGYPAPNSQQGSKGVCTTTSDFESGPWSDLHQSSEEDTASSEVLQTTSASGTEDVSCKLCYINFDSEEDFYAHMSLKHPGQKNYKCEICNAEFILQSALTFHMMVHPKVVSKDSHPALSSKGGGNPNQLPKIQPPAAIAVTTDIKIEEGLTSNSQELDDSIDDHCSVKFHHGGTSGKTAGIYSELERKEISMNNFTKSATSNDTGFSDDLRMDLSHIKTESNDNHESAGIPGPSGSAGPTQMLKEQFQTTESSSTISPEHIKAMLNWANSEENVFNLSQTGPKRVIQIPQRRVKPVDVKKCIKCHICGMVLKDKVFLKDHLYLHLGLKPFKCEQCDHKFAKIDYLNEHIQRIHSGLKPFKCSECDKCFSTKRNLNLHLRGHFNVEPYQCAVCLKRFKTATAYKYHMKRNHLEKQSSE</sequence>
<keyword evidence="8" id="KW-0804">Transcription</keyword>
<feature type="domain" description="C2H2-type" evidence="12">
    <location>
        <begin position="929"/>
        <end position="957"/>
    </location>
</feature>
<feature type="region of interest" description="Disordered" evidence="11">
    <location>
        <begin position="1524"/>
        <end position="1544"/>
    </location>
</feature>
<organism evidence="13 14">
    <name type="scientific">Patella caerulea</name>
    <name type="common">Rayed Mediterranean limpet</name>
    <dbReference type="NCBI Taxonomy" id="87958"/>
    <lineage>
        <taxon>Eukaryota</taxon>
        <taxon>Metazoa</taxon>
        <taxon>Spiralia</taxon>
        <taxon>Lophotrochozoa</taxon>
        <taxon>Mollusca</taxon>
        <taxon>Gastropoda</taxon>
        <taxon>Patellogastropoda</taxon>
        <taxon>Patelloidea</taxon>
        <taxon>Patellidae</taxon>
        <taxon>Patella</taxon>
    </lineage>
</organism>
<keyword evidence="2" id="KW-0479">Metal-binding</keyword>
<feature type="region of interest" description="Disordered" evidence="11">
    <location>
        <begin position="1162"/>
        <end position="1194"/>
    </location>
</feature>
<dbReference type="GO" id="GO:0003677">
    <property type="term" value="F:DNA binding"/>
    <property type="evidence" value="ECO:0007669"/>
    <property type="project" value="UniProtKB-KW"/>
</dbReference>
<protein>
    <recommendedName>
        <fullName evidence="12">C2H2-type domain-containing protein</fullName>
    </recommendedName>
</protein>
<evidence type="ECO:0000256" key="10">
    <source>
        <dbReference type="PROSITE-ProRule" id="PRU00042"/>
    </source>
</evidence>
<keyword evidence="14" id="KW-1185">Reference proteome</keyword>
<feature type="compositionally biased region" description="Polar residues" evidence="11">
    <location>
        <begin position="1310"/>
        <end position="1326"/>
    </location>
</feature>
<proteinExistence type="predicted"/>
<dbReference type="InterPro" id="IPR036236">
    <property type="entry name" value="Znf_C2H2_sf"/>
</dbReference>
<evidence type="ECO:0000256" key="11">
    <source>
        <dbReference type="SAM" id="MobiDB-lite"/>
    </source>
</evidence>
<feature type="domain" description="C2H2-type" evidence="12">
    <location>
        <begin position="958"/>
        <end position="985"/>
    </location>
</feature>
<feature type="domain" description="C2H2-type" evidence="12">
    <location>
        <begin position="89"/>
        <end position="116"/>
    </location>
</feature>
<dbReference type="GO" id="GO:0008270">
    <property type="term" value="F:zinc ion binding"/>
    <property type="evidence" value="ECO:0007669"/>
    <property type="project" value="UniProtKB-KW"/>
</dbReference>
<evidence type="ECO:0000256" key="9">
    <source>
        <dbReference type="ARBA" id="ARBA00023242"/>
    </source>
</evidence>
<dbReference type="FunFam" id="3.30.160.60:FF:000176">
    <property type="entry name" value="zinc finger protein 70"/>
    <property type="match status" value="1"/>
</dbReference>
<evidence type="ECO:0000256" key="1">
    <source>
        <dbReference type="ARBA" id="ARBA00004123"/>
    </source>
</evidence>
<feature type="region of interest" description="Disordered" evidence="11">
    <location>
        <begin position="370"/>
        <end position="389"/>
    </location>
</feature>
<name>A0AAN8JA72_PATCE</name>
<evidence type="ECO:0000313" key="13">
    <source>
        <dbReference type="EMBL" id="KAK6173497.1"/>
    </source>
</evidence>
<feature type="domain" description="C2H2-type" evidence="12">
    <location>
        <begin position="174"/>
        <end position="201"/>
    </location>
</feature>
<evidence type="ECO:0000256" key="6">
    <source>
        <dbReference type="ARBA" id="ARBA00023015"/>
    </source>
</evidence>
<feature type="domain" description="C2H2-type" evidence="12">
    <location>
        <begin position="1388"/>
        <end position="1410"/>
    </location>
</feature>
<comment type="subcellular location">
    <subcellularLocation>
        <location evidence="1">Nucleus</location>
    </subcellularLocation>
</comment>
<evidence type="ECO:0000313" key="14">
    <source>
        <dbReference type="Proteomes" id="UP001347796"/>
    </source>
</evidence>
<feature type="domain" description="C2H2-type" evidence="12">
    <location>
        <begin position="1080"/>
        <end position="1108"/>
    </location>
</feature>
<dbReference type="Pfam" id="PF00096">
    <property type="entry name" value="zf-C2H2"/>
    <property type="match status" value="5"/>
</dbReference>
<dbReference type="SUPFAM" id="SSF57667">
    <property type="entry name" value="beta-beta-alpha zinc fingers"/>
    <property type="match status" value="9"/>
</dbReference>
<evidence type="ECO:0000256" key="4">
    <source>
        <dbReference type="ARBA" id="ARBA00022771"/>
    </source>
</evidence>
<reference evidence="13 14" key="1">
    <citation type="submission" date="2024-01" db="EMBL/GenBank/DDBJ databases">
        <title>The genome of the rayed Mediterranean limpet Patella caerulea (Linnaeus, 1758).</title>
        <authorList>
            <person name="Anh-Thu Weber A."/>
            <person name="Halstead-Nussloch G."/>
        </authorList>
    </citation>
    <scope>NUCLEOTIDE SEQUENCE [LARGE SCALE GENOMIC DNA]</scope>
    <source>
        <strain evidence="13">AATW-2023a</strain>
        <tissue evidence="13">Whole specimen</tissue>
    </source>
</reference>
<evidence type="ECO:0000256" key="5">
    <source>
        <dbReference type="ARBA" id="ARBA00022833"/>
    </source>
</evidence>
<dbReference type="EMBL" id="JAZGQO010000011">
    <property type="protein sequence ID" value="KAK6173497.1"/>
    <property type="molecule type" value="Genomic_DNA"/>
</dbReference>
<dbReference type="SMART" id="SM00355">
    <property type="entry name" value="ZnF_C2H2"/>
    <property type="match status" value="18"/>
</dbReference>
<dbReference type="Proteomes" id="UP001347796">
    <property type="component" value="Unassembled WGS sequence"/>
</dbReference>
<evidence type="ECO:0000259" key="12">
    <source>
        <dbReference type="PROSITE" id="PS50157"/>
    </source>
</evidence>
<keyword evidence="3" id="KW-0677">Repeat</keyword>
<feature type="domain" description="C2H2-type" evidence="12">
    <location>
        <begin position="117"/>
        <end position="145"/>
    </location>
</feature>
<dbReference type="InterPro" id="IPR050888">
    <property type="entry name" value="ZnF_C2H2-type_TF"/>
</dbReference>
<evidence type="ECO:0000256" key="7">
    <source>
        <dbReference type="ARBA" id="ARBA00023125"/>
    </source>
</evidence>
<feature type="domain" description="C2H2-type" evidence="12">
    <location>
        <begin position="1634"/>
        <end position="1662"/>
    </location>
</feature>
<feature type="domain" description="C2H2-type" evidence="12">
    <location>
        <begin position="986"/>
        <end position="1013"/>
    </location>
</feature>
<keyword evidence="7" id="KW-0238">DNA-binding</keyword>
<feature type="domain" description="C2H2-type" evidence="12">
    <location>
        <begin position="1663"/>
        <end position="1690"/>
    </location>
</feature>
<dbReference type="PROSITE" id="PS00028">
    <property type="entry name" value="ZINC_FINGER_C2H2_1"/>
    <property type="match status" value="14"/>
</dbReference>